<dbReference type="EMBL" id="LAZR01055157">
    <property type="protein sequence ID" value="KKK77016.1"/>
    <property type="molecule type" value="Genomic_DNA"/>
</dbReference>
<dbReference type="GO" id="GO:0016857">
    <property type="term" value="F:racemase and epimerase activity, acting on carbohydrates and derivatives"/>
    <property type="evidence" value="ECO:0007669"/>
    <property type="project" value="InterPro"/>
</dbReference>
<keyword evidence="1" id="KW-0479">Metal-binding</keyword>
<evidence type="ECO:0000313" key="3">
    <source>
        <dbReference type="EMBL" id="KKK77016.1"/>
    </source>
</evidence>
<dbReference type="AlphaFoldDB" id="A0A0F9AXH2"/>
<dbReference type="InterPro" id="IPR000056">
    <property type="entry name" value="Ribul_P_3_epim-like"/>
</dbReference>
<feature type="non-terminal residue" evidence="3">
    <location>
        <position position="1"/>
    </location>
</feature>
<dbReference type="GO" id="GO:0046872">
    <property type="term" value="F:metal ion binding"/>
    <property type="evidence" value="ECO:0007669"/>
    <property type="project" value="UniProtKB-KW"/>
</dbReference>
<name>A0A0F9AXH2_9ZZZZ</name>
<evidence type="ECO:0000256" key="1">
    <source>
        <dbReference type="ARBA" id="ARBA00022723"/>
    </source>
</evidence>
<keyword evidence="2" id="KW-0413">Isomerase</keyword>
<evidence type="ECO:0008006" key="4">
    <source>
        <dbReference type="Google" id="ProtNLM"/>
    </source>
</evidence>
<dbReference type="Gene3D" id="3.20.20.70">
    <property type="entry name" value="Aldolase class I"/>
    <property type="match status" value="1"/>
</dbReference>
<comment type="caution">
    <text evidence="3">The sequence shown here is derived from an EMBL/GenBank/DDBJ whole genome shotgun (WGS) entry which is preliminary data.</text>
</comment>
<organism evidence="3">
    <name type="scientific">marine sediment metagenome</name>
    <dbReference type="NCBI Taxonomy" id="412755"/>
    <lineage>
        <taxon>unclassified sequences</taxon>
        <taxon>metagenomes</taxon>
        <taxon>ecological metagenomes</taxon>
    </lineage>
</organism>
<dbReference type="SUPFAM" id="SSF51366">
    <property type="entry name" value="Ribulose-phoshate binding barrel"/>
    <property type="match status" value="1"/>
</dbReference>
<dbReference type="Pfam" id="PF00834">
    <property type="entry name" value="Ribul_P_3_epim"/>
    <property type="match status" value="1"/>
</dbReference>
<accession>A0A0F9AXH2</accession>
<dbReference type="InterPro" id="IPR013785">
    <property type="entry name" value="Aldolase_TIM"/>
</dbReference>
<proteinExistence type="predicted"/>
<protein>
    <recommendedName>
        <fullName evidence="4">Ribulose-phosphate 3-epimerase</fullName>
    </recommendedName>
</protein>
<sequence length="54" mass="5512">IDNSGSNAIIQIDGGVGLGNIGGLRDAGVDCFVVGNTIFASDDPYETITQLKSL</sequence>
<dbReference type="InterPro" id="IPR011060">
    <property type="entry name" value="RibuloseP-bd_barrel"/>
</dbReference>
<gene>
    <name evidence="3" type="ORF">LCGC14_2857850</name>
</gene>
<dbReference type="GO" id="GO:0005975">
    <property type="term" value="P:carbohydrate metabolic process"/>
    <property type="evidence" value="ECO:0007669"/>
    <property type="project" value="InterPro"/>
</dbReference>
<evidence type="ECO:0000256" key="2">
    <source>
        <dbReference type="ARBA" id="ARBA00023235"/>
    </source>
</evidence>
<reference evidence="3" key="1">
    <citation type="journal article" date="2015" name="Nature">
        <title>Complex archaea that bridge the gap between prokaryotes and eukaryotes.</title>
        <authorList>
            <person name="Spang A."/>
            <person name="Saw J.H."/>
            <person name="Jorgensen S.L."/>
            <person name="Zaremba-Niedzwiedzka K."/>
            <person name="Martijn J."/>
            <person name="Lind A.E."/>
            <person name="van Eijk R."/>
            <person name="Schleper C."/>
            <person name="Guy L."/>
            <person name="Ettema T.J."/>
        </authorList>
    </citation>
    <scope>NUCLEOTIDE SEQUENCE</scope>
</reference>